<dbReference type="Gene3D" id="4.10.410.60">
    <property type="match status" value="1"/>
</dbReference>
<evidence type="ECO:0000256" key="1">
    <source>
        <dbReference type="ARBA" id="ARBA00006598"/>
    </source>
</evidence>
<dbReference type="PANTHER" id="PTHR33343">
    <property type="entry name" value="54S RIBOSOMAL PROTEIN BL35M"/>
    <property type="match status" value="1"/>
</dbReference>
<dbReference type="InterPro" id="IPR001706">
    <property type="entry name" value="Ribosomal_bL35"/>
</dbReference>
<keyword evidence="2" id="KW-0689">Ribosomal protein</keyword>
<dbReference type="Proteomes" id="UP000094065">
    <property type="component" value="Unassembled WGS sequence"/>
</dbReference>
<sequence length="159" mass="17075">MSFLRLNILRPALSSSTPLPRAQAFSSSSASSRPSLLSLSPLSSASSSPLASLRFRSRQQRLPLGPGAVGGMGLGGSGRREFGWTRVVEANPQKQTKLKSHSSSKKRFFANAKGMFKRAQAGKAHLNTPLSSSSINRLAKGVRVTNTQARKLRKLLPFA</sequence>
<dbReference type="PANTHER" id="PTHR33343:SF1">
    <property type="entry name" value="LARGE RIBOSOMAL SUBUNIT PROTEIN BL35M"/>
    <property type="match status" value="1"/>
</dbReference>
<feature type="region of interest" description="Disordered" evidence="4">
    <location>
        <begin position="57"/>
        <end position="76"/>
    </location>
</feature>
<dbReference type="AlphaFoldDB" id="A0A1E3HBT0"/>
<proteinExistence type="inferred from homology"/>
<evidence type="ECO:0000256" key="4">
    <source>
        <dbReference type="SAM" id="MobiDB-lite"/>
    </source>
</evidence>
<dbReference type="PROSITE" id="PS00936">
    <property type="entry name" value="RIBOSOMAL_L35"/>
    <property type="match status" value="1"/>
</dbReference>
<dbReference type="EMBL" id="AWGJ01000012">
    <property type="protein sequence ID" value="ODN73774.1"/>
    <property type="molecule type" value="Genomic_DNA"/>
</dbReference>
<keyword evidence="3" id="KW-0687">Ribonucleoprotein</keyword>
<name>A0A1E3HBT0_9TREE</name>
<accession>A0A1E3HBT0</accession>
<dbReference type="InterPro" id="IPR037229">
    <property type="entry name" value="Ribosomal_bL35_sf"/>
</dbReference>
<dbReference type="GO" id="GO:0015934">
    <property type="term" value="C:large ribosomal subunit"/>
    <property type="evidence" value="ECO:0007669"/>
    <property type="project" value="TreeGrafter"/>
</dbReference>
<dbReference type="GO" id="GO:0006412">
    <property type="term" value="P:translation"/>
    <property type="evidence" value="ECO:0007669"/>
    <property type="project" value="InterPro"/>
</dbReference>
<evidence type="ECO:0000313" key="6">
    <source>
        <dbReference type="Proteomes" id="UP000094065"/>
    </source>
</evidence>
<dbReference type="RefSeq" id="XP_018989636.1">
    <property type="nucleotide sequence ID" value="XM_019141993.1"/>
</dbReference>
<protein>
    <recommendedName>
        <fullName evidence="7">Ribosomal protein L35</fullName>
    </recommendedName>
</protein>
<dbReference type="OrthoDB" id="162638at2759"/>
<reference evidence="5 6" key="1">
    <citation type="submission" date="2016-06" db="EMBL/GenBank/DDBJ databases">
        <title>Evolution of pathogenesis and genome organization in the Tremellales.</title>
        <authorList>
            <person name="Cuomo C."/>
            <person name="Litvintseva A."/>
            <person name="Heitman J."/>
            <person name="Chen Y."/>
            <person name="Sun S."/>
            <person name="Springer D."/>
            <person name="Dromer F."/>
            <person name="Young S."/>
            <person name="Zeng Q."/>
            <person name="Chapman S."/>
            <person name="Gujja S."/>
            <person name="Saif S."/>
            <person name="Birren B."/>
        </authorList>
    </citation>
    <scope>NUCLEOTIDE SEQUENCE [LARGE SCALE GENOMIC DNA]</scope>
    <source>
        <strain evidence="5 6">CBS 6039</strain>
    </source>
</reference>
<evidence type="ECO:0000256" key="2">
    <source>
        <dbReference type="ARBA" id="ARBA00022980"/>
    </source>
</evidence>
<dbReference type="GeneID" id="30158612"/>
<organism evidence="5 6">
    <name type="scientific">Cryptococcus amylolentus CBS 6039</name>
    <dbReference type="NCBI Taxonomy" id="1295533"/>
    <lineage>
        <taxon>Eukaryota</taxon>
        <taxon>Fungi</taxon>
        <taxon>Dikarya</taxon>
        <taxon>Basidiomycota</taxon>
        <taxon>Agaricomycotina</taxon>
        <taxon>Tremellomycetes</taxon>
        <taxon>Tremellales</taxon>
        <taxon>Cryptococcaceae</taxon>
        <taxon>Cryptococcus</taxon>
    </lineage>
</organism>
<evidence type="ECO:0000313" key="5">
    <source>
        <dbReference type="EMBL" id="ODN73774.1"/>
    </source>
</evidence>
<dbReference type="Pfam" id="PF01632">
    <property type="entry name" value="Ribosomal_L35p"/>
    <property type="match status" value="1"/>
</dbReference>
<feature type="compositionally biased region" description="Gly residues" evidence="4">
    <location>
        <begin position="67"/>
        <end position="76"/>
    </location>
</feature>
<dbReference type="InterPro" id="IPR018265">
    <property type="entry name" value="Ribosomal_bL35_CS"/>
</dbReference>
<evidence type="ECO:0008006" key="7">
    <source>
        <dbReference type="Google" id="ProtNLM"/>
    </source>
</evidence>
<comment type="caution">
    <text evidence="5">The sequence shown here is derived from an EMBL/GenBank/DDBJ whole genome shotgun (WGS) entry which is preliminary data.</text>
</comment>
<dbReference type="HAMAP" id="MF_00514">
    <property type="entry name" value="Ribosomal_bL35"/>
    <property type="match status" value="1"/>
</dbReference>
<dbReference type="SUPFAM" id="SSF143034">
    <property type="entry name" value="L35p-like"/>
    <property type="match status" value="1"/>
</dbReference>
<comment type="similarity">
    <text evidence="1">Belongs to the bacterial ribosomal protein bL35 family.</text>
</comment>
<dbReference type="STRING" id="1295533.A0A1E3HBT0"/>
<gene>
    <name evidence="5" type="ORF">L202_07303</name>
</gene>
<dbReference type="GO" id="GO:0003735">
    <property type="term" value="F:structural constituent of ribosome"/>
    <property type="evidence" value="ECO:0007669"/>
    <property type="project" value="InterPro"/>
</dbReference>
<dbReference type="InterPro" id="IPR021137">
    <property type="entry name" value="Ribosomal_bL35-like"/>
</dbReference>
<evidence type="ECO:0000256" key="3">
    <source>
        <dbReference type="ARBA" id="ARBA00023274"/>
    </source>
</evidence>
<keyword evidence="6" id="KW-1185">Reference proteome</keyword>